<evidence type="ECO:0000256" key="3">
    <source>
        <dbReference type="ARBA" id="ARBA00022989"/>
    </source>
</evidence>
<comment type="subcellular location">
    <subcellularLocation>
        <location evidence="1">Membrane</location>
        <topology evidence="1">Single-pass membrane protein</topology>
    </subcellularLocation>
</comment>
<keyword evidence="3" id="KW-0472">Membrane</keyword>
<dbReference type="GO" id="GO:0016020">
    <property type="term" value="C:membrane"/>
    <property type="evidence" value="ECO:0007669"/>
    <property type="project" value="UniProtKB-SubCell"/>
</dbReference>
<protein>
    <submittedName>
        <fullName evidence="4">Glycosyltransferase family 2 protein</fullName>
    </submittedName>
</protein>
<dbReference type="PANTHER" id="PTHR21461">
    <property type="entry name" value="GLYCOSYLTRANSFERASE FAMILY 92 PROTEIN"/>
    <property type="match status" value="1"/>
</dbReference>
<dbReference type="EMBL" id="VNIM01000166">
    <property type="protein sequence ID" value="TVV69840.1"/>
    <property type="molecule type" value="Genomic_DNA"/>
</dbReference>
<evidence type="ECO:0000313" key="4">
    <source>
        <dbReference type="EMBL" id="TVV69840.1"/>
    </source>
</evidence>
<gene>
    <name evidence="4" type="ORF">FOY91_20665</name>
</gene>
<accession>A0A558QRR1</accession>
<keyword evidence="5" id="KW-1185">Reference proteome</keyword>
<dbReference type="GO" id="GO:0005737">
    <property type="term" value="C:cytoplasm"/>
    <property type="evidence" value="ECO:0007669"/>
    <property type="project" value="TreeGrafter"/>
</dbReference>
<evidence type="ECO:0000256" key="2">
    <source>
        <dbReference type="ARBA" id="ARBA00022692"/>
    </source>
</evidence>
<dbReference type="SUPFAM" id="SSF53448">
    <property type="entry name" value="Nucleotide-diphospho-sugar transferases"/>
    <property type="match status" value="1"/>
</dbReference>
<dbReference type="Gene3D" id="3.90.550.10">
    <property type="entry name" value="Spore Coat Polysaccharide Biosynthesis Protein SpsA, Chain A"/>
    <property type="match status" value="1"/>
</dbReference>
<dbReference type="AlphaFoldDB" id="A0A558QRR1"/>
<evidence type="ECO:0000256" key="1">
    <source>
        <dbReference type="ARBA" id="ARBA00004167"/>
    </source>
</evidence>
<proteinExistence type="predicted"/>
<evidence type="ECO:0000313" key="5">
    <source>
        <dbReference type="Proteomes" id="UP000318681"/>
    </source>
</evidence>
<comment type="caution">
    <text evidence="4">The sequence shown here is derived from an EMBL/GenBank/DDBJ whole genome shotgun (WGS) entry which is preliminary data.</text>
</comment>
<reference evidence="4 5" key="1">
    <citation type="submission" date="2019-07" db="EMBL/GenBank/DDBJ databases">
        <title>Sphingomonas solaris sp. nov., isolated from a solar panel from Boston, Massachusetts.</title>
        <authorList>
            <person name="Tanner K."/>
            <person name="Pascual J."/>
            <person name="Mancuso C."/>
            <person name="Pereto J."/>
            <person name="Khalil A."/>
            <person name="Vilanova C."/>
        </authorList>
    </citation>
    <scope>NUCLEOTIDE SEQUENCE [LARGE SCALE GENOMIC DNA]</scope>
    <source>
        <strain evidence="4 5">R4DWN</strain>
    </source>
</reference>
<dbReference type="InterPro" id="IPR029044">
    <property type="entry name" value="Nucleotide-diphossugar_trans"/>
</dbReference>
<name>A0A558QRR1_9SPHN</name>
<dbReference type="CDD" id="cd00761">
    <property type="entry name" value="Glyco_tranf_GTA_type"/>
    <property type="match status" value="1"/>
</dbReference>
<keyword evidence="3" id="KW-1133">Transmembrane helix</keyword>
<keyword evidence="2" id="KW-0812">Transmembrane</keyword>
<organism evidence="4 5">
    <name type="scientific">Alterirhizorhabdus solaris</name>
    <dbReference type="NCBI Taxonomy" id="2529389"/>
    <lineage>
        <taxon>Bacteria</taxon>
        <taxon>Pseudomonadati</taxon>
        <taxon>Pseudomonadota</taxon>
        <taxon>Alphaproteobacteria</taxon>
        <taxon>Sphingomonadales</taxon>
        <taxon>Rhizorhabdaceae</taxon>
        <taxon>Alterirhizorhabdus</taxon>
    </lineage>
</organism>
<keyword evidence="4" id="KW-0808">Transferase</keyword>
<sequence>MKETDVEALYGGLIEEAQALRQKHAYLQIADLIRGRRPDATVVERILDDACLSAISDSRQGLLHLAALADDDGGQTPKVSQLFAMLRPALADRLEEANAAAAEVDGSSLRASMLLGLRLALAANSLPRAAVFARLMANGHDKGVRSHPDILPVLNRADAKPTKVATFHRIAICASLKNESDYLEEWVRYHAAIGVDHFYLYNNASTDETADIIARLSTEFSITTHMIEKQPGQTIAMDHFLETHRDETDWVCFIDGDEFINLETATSIAEVIDGFPDAAAVACSWMNFGSNGHVETPAGPCVEAFTRRAASRNAHVKTIARPDRILRMANPHHYVVLGPTVKGDGTPAMILQGKINPPATDLIRINHYIVKSRAQWEMKKSRGRPLPDDHAAKLRSESYFTEYDRNEIEDIDILRLARPVYAGRR</sequence>
<dbReference type="PANTHER" id="PTHR21461:SF69">
    <property type="entry name" value="GLYCOSYLTRANSFERASE FAMILY 92 PROTEIN"/>
    <property type="match status" value="1"/>
</dbReference>
<dbReference type="Pfam" id="PF13704">
    <property type="entry name" value="Glyco_tranf_2_4"/>
    <property type="match status" value="1"/>
</dbReference>
<dbReference type="Proteomes" id="UP000318681">
    <property type="component" value="Unassembled WGS sequence"/>
</dbReference>
<dbReference type="GO" id="GO:0016757">
    <property type="term" value="F:glycosyltransferase activity"/>
    <property type="evidence" value="ECO:0007669"/>
    <property type="project" value="TreeGrafter"/>
</dbReference>
<dbReference type="OrthoDB" id="1997677at2"/>